<reference evidence="7 8" key="1">
    <citation type="submission" date="2016-10" db="EMBL/GenBank/DDBJ databases">
        <authorList>
            <person name="de Groot N.N."/>
        </authorList>
    </citation>
    <scope>NUCLEOTIDE SEQUENCE [LARGE SCALE GENOMIC DNA]</scope>
    <source>
        <strain evidence="7 8">DSM 44637</strain>
    </source>
</reference>
<protein>
    <submittedName>
        <fullName evidence="7">DNA-binding transcriptional regulator, AcrR family</fullName>
    </submittedName>
    <submittedName>
        <fullName evidence="6">TetR/AcrR family transcriptional regulator</fullName>
    </submittedName>
</protein>
<keyword evidence="2 4" id="KW-0238">DNA-binding</keyword>
<dbReference type="SUPFAM" id="SSF46689">
    <property type="entry name" value="Homeodomain-like"/>
    <property type="match status" value="1"/>
</dbReference>
<dbReference type="PANTHER" id="PTHR30055">
    <property type="entry name" value="HTH-TYPE TRANSCRIPTIONAL REGULATOR RUTR"/>
    <property type="match status" value="1"/>
</dbReference>
<dbReference type="Proteomes" id="UP000199137">
    <property type="component" value="Unassembled WGS sequence"/>
</dbReference>
<dbReference type="GO" id="GO:0003700">
    <property type="term" value="F:DNA-binding transcription factor activity"/>
    <property type="evidence" value="ECO:0007669"/>
    <property type="project" value="TreeGrafter"/>
</dbReference>
<dbReference type="GO" id="GO:0000976">
    <property type="term" value="F:transcription cis-regulatory region binding"/>
    <property type="evidence" value="ECO:0007669"/>
    <property type="project" value="TreeGrafter"/>
</dbReference>
<evidence type="ECO:0000256" key="4">
    <source>
        <dbReference type="PROSITE-ProRule" id="PRU00335"/>
    </source>
</evidence>
<name>A0A1I5ESP8_9PSEU</name>
<proteinExistence type="predicted"/>
<dbReference type="Proteomes" id="UP000470404">
    <property type="component" value="Unassembled WGS sequence"/>
</dbReference>
<dbReference type="InterPro" id="IPR009057">
    <property type="entry name" value="Homeodomain-like_sf"/>
</dbReference>
<reference evidence="6 9" key="2">
    <citation type="submission" date="2020-01" db="EMBL/GenBank/DDBJ databases">
        <title>Insect and environment-associated Actinomycetes.</title>
        <authorList>
            <person name="Currrie C."/>
            <person name="Chevrette M."/>
            <person name="Carlson C."/>
            <person name="Stubbendieck R."/>
            <person name="Wendt-Pienkowski E."/>
        </authorList>
    </citation>
    <scope>NUCLEOTIDE SEQUENCE [LARGE SCALE GENOMIC DNA]</scope>
    <source>
        <strain evidence="6 9">SID8386</strain>
    </source>
</reference>
<evidence type="ECO:0000256" key="2">
    <source>
        <dbReference type="ARBA" id="ARBA00023125"/>
    </source>
</evidence>
<sequence length="200" mass="22577">MSLREQKKLETRQTISAVATRLFIQRGFDQVTIAEVAEAARVAKMTVTNHFSRKEDLVFDIRNDFVDWPANLVRANPETPALVAVRDGCFAELDKASAMLGFADVSFVRMVRQSERLTSALRDMHVDREFELVAALLDRHPDREMLSRTAGAHLTSVLRLLLDDVWQLTWRDVKLADLVEQIRDSAAVAFGQLEPALGDL</sequence>
<dbReference type="PANTHER" id="PTHR30055:SF234">
    <property type="entry name" value="HTH-TYPE TRANSCRIPTIONAL REGULATOR BETI"/>
    <property type="match status" value="1"/>
</dbReference>
<organism evidence="7 8">
    <name type="scientific">Amycolatopsis rubida</name>
    <dbReference type="NCBI Taxonomy" id="112413"/>
    <lineage>
        <taxon>Bacteria</taxon>
        <taxon>Bacillati</taxon>
        <taxon>Actinomycetota</taxon>
        <taxon>Actinomycetes</taxon>
        <taxon>Pseudonocardiales</taxon>
        <taxon>Pseudonocardiaceae</taxon>
        <taxon>Amycolatopsis</taxon>
    </lineage>
</organism>
<dbReference type="InterPro" id="IPR001647">
    <property type="entry name" value="HTH_TetR"/>
</dbReference>
<keyword evidence="3" id="KW-0804">Transcription</keyword>
<evidence type="ECO:0000313" key="7">
    <source>
        <dbReference type="EMBL" id="SFO14487.1"/>
    </source>
</evidence>
<dbReference type="PROSITE" id="PS50977">
    <property type="entry name" value="HTH_TETR_2"/>
    <property type="match status" value="1"/>
</dbReference>
<gene>
    <name evidence="6" type="ORF">G3I59_29100</name>
    <name evidence="7" type="ORF">SAMN05421854_101784</name>
</gene>
<dbReference type="Gene3D" id="1.10.357.10">
    <property type="entry name" value="Tetracycline Repressor, domain 2"/>
    <property type="match status" value="1"/>
</dbReference>
<evidence type="ECO:0000256" key="3">
    <source>
        <dbReference type="ARBA" id="ARBA00023163"/>
    </source>
</evidence>
<feature type="DNA-binding region" description="H-T-H motif" evidence="4">
    <location>
        <begin position="32"/>
        <end position="51"/>
    </location>
</feature>
<evidence type="ECO:0000256" key="1">
    <source>
        <dbReference type="ARBA" id="ARBA00023015"/>
    </source>
</evidence>
<dbReference type="RefSeq" id="WP_067578526.1">
    <property type="nucleotide sequence ID" value="NZ_FOWC01000001.1"/>
</dbReference>
<dbReference type="InterPro" id="IPR050109">
    <property type="entry name" value="HTH-type_TetR-like_transc_reg"/>
</dbReference>
<dbReference type="PRINTS" id="PR00455">
    <property type="entry name" value="HTHTETR"/>
</dbReference>
<accession>A0A1I5ESP8</accession>
<dbReference type="Pfam" id="PF00440">
    <property type="entry name" value="TetR_N"/>
    <property type="match status" value="1"/>
</dbReference>
<dbReference type="OrthoDB" id="155497at2"/>
<dbReference type="AlphaFoldDB" id="A0A1I5ESP8"/>
<evidence type="ECO:0000313" key="8">
    <source>
        <dbReference type="Proteomes" id="UP000199137"/>
    </source>
</evidence>
<evidence type="ECO:0000259" key="5">
    <source>
        <dbReference type="PROSITE" id="PS50977"/>
    </source>
</evidence>
<evidence type="ECO:0000313" key="9">
    <source>
        <dbReference type="Proteomes" id="UP000470404"/>
    </source>
</evidence>
<dbReference type="EMBL" id="FOWC01000001">
    <property type="protein sequence ID" value="SFO14487.1"/>
    <property type="molecule type" value="Genomic_DNA"/>
</dbReference>
<feature type="domain" description="HTH tetR-type" evidence="5">
    <location>
        <begin position="9"/>
        <end position="69"/>
    </location>
</feature>
<dbReference type="EMBL" id="JAAGNC010000146">
    <property type="protein sequence ID" value="NEC59530.1"/>
    <property type="molecule type" value="Genomic_DNA"/>
</dbReference>
<evidence type="ECO:0000313" key="6">
    <source>
        <dbReference type="EMBL" id="NEC59530.1"/>
    </source>
</evidence>
<dbReference type="STRING" id="112413.SAMN05421854_101784"/>
<keyword evidence="1" id="KW-0805">Transcription regulation</keyword>
<keyword evidence="9" id="KW-1185">Reference proteome</keyword>